<evidence type="ECO:0000313" key="4">
    <source>
        <dbReference type="Proteomes" id="UP000280417"/>
    </source>
</evidence>
<feature type="transmembrane region" description="Helical" evidence="1">
    <location>
        <begin position="121"/>
        <end position="147"/>
    </location>
</feature>
<dbReference type="EMBL" id="QMQA01000129">
    <property type="protein sequence ID" value="RLE12918.1"/>
    <property type="molecule type" value="Genomic_DNA"/>
</dbReference>
<proteinExistence type="predicted"/>
<accession>A0A662DDH0</accession>
<organism evidence="3 4">
    <name type="scientific">Aerophobetes bacterium</name>
    <dbReference type="NCBI Taxonomy" id="2030807"/>
    <lineage>
        <taxon>Bacteria</taxon>
        <taxon>Candidatus Aerophobota</taxon>
    </lineage>
</organism>
<dbReference type="InterPro" id="IPR018639">
    <property type="entry name" value="DUF2062"/>
</dbReference>
<reference evidence="3 4" key="1">
    <citation type="submission" date="2018-06" db="EMBL/GenBank/DDBJ databases">
        <title>Extensive metabolic versatility and redundancy in microbially diverse, dynamic hydrothermal sediments.</title>
        <authorList>
            <person name="Dombrowski N."/>
            <person name="Teske A."/>
            <person name="Baker B.J."/>
        </authorList>
    </citation>
    <scope>NUCLEOTIDE SEQUENCE [LARGE SCALE GENOMIC DNA]</scope>
    <source>
        <strain evidence="3">B3_G15</strain>
    </source>
</reference>
<dbReference type="AlphaFoldDB" id="A0A662DDH0"/>
<keyword evidence="1" id="KW-0812">Transmembrane</keyword>
<evidence type="ECO:0000256" key="1">
    <source>
        <dbReference type="SAM" id="Phobius"/>
    </source>
</evidence>
<comment type="caution">
    <text evidence="3">The sequence shown here is derived from an EMBL/GenBank/DDBJ whole genome shotgun (WGS) entry which is preliminary data.</text>
</comment>
<keyword evidence="1" id="KW-1133">Transmembrane helix</keyword>
<protein>
    <recommendedName>
        <fullName evidence="2">DUF2062 domain-containing protein</fullName>
    </recommendedName>
</protein>
<dbReference type="Proteomes" id="UP000280417">
    <property type="component" value="Unassembled WGS sequence"/>
</dbReference>
<evidence type="ECO:0000313" key="3">
    <source>
        <dbReference type="EMBL" id="RLE12918.1"/>
    </source>
</evidence>
<evidence type="ECO:0000259" key="2">
    <source>
        <dbReference type="Pfam" id="PF09835"/>
    </source>
</evidence>
<dbReference type="PANTHER" id="PTHR40547:SF1">
    <property type="entry name" value="SLL0298 PROTEIN"/>
    <property type="match status" value="1"/>
</dbReference>
<sequence>MSKKRPVHRKNYWLKIKILLKKALLANDSPERLARGFAIGVFWGVLPTFGLAILFSLPTAVLFKANRLTAFLGTFISNPFTSPFFMLWGTYLGNFILRTTPIVFSWKILNIEQLLKISKSLLVGTLILAASMAVLSYGTLLVVIPLVKKLYHRRKDFSRDSLEDIF</sequence>
<dbReference type="PANTHER" id="PTHR40547">
    <property type="entry name" value="SLL0298 PROTEIN"/>
    <property type="match status" value="1"/>
</dbReference>
<name>A0A662DDH0_UNCAE</name>
<dbReference type="Pfam" id="PF09835">
    <property type="entry name" value="DUF2062"/>
    <property type="match status" value="1"/>
</dbReference>
<keyword evidence="1" id="KW-0472">Membrane</keyword>
<feature type="transmembrane region" description="Helical" evidence="1">
    <location>
        <begin position="41"/>
        <end position="65"/>
    </location>
</feature>
<gene>
    <name evidence="3" type="ORF">DRJ04_05265</name>
</gene>
<feature type="domain" description="DUF2062" evidence="2">
    <location>
        <begin position="19"/>
        <end position="147"/>
    </location>
</feature>